<keyword evidence="1" id="KW-0175">Coiled coil</keyword>
<evidence type="ECO:0000313" key="3">
    <source>
        <dbReference type="Proteomes" id="UP001235030"/>
    </source>
</evidence>
<dbReference type="RefSeq" id="WP_228104857.1">
    <property type="nucleotide sequence ID" value="NZ_CP101637.1"/>
</dbReference>
<keyword evidence="3" id="KW-1185">Reference proteome</keyword>
<feature type="coiled-coil region" evidence="1">
    <location>
        <begin position="45"/>
        <end position="93"/>
    </location>
</feature>
<sequence>MEWSNQDVVIEKIQNKMNNLRNAAYVAEKGKDAMLQRNKEEIIKYTEFKVRLEDYTKQADFLEEILLDIDLLKQEEVRNFEEAEEDLREKRYEAYI</sequence>
<gene>
    <name evidence="2" type="ORF">TEMA_09450</name>
</gene>
<accession>A0ABY9PZ36</accession>
<dbReference type="Proteomes" id="UP001235030">
    <property type="component" value="Chromosome"/>
</dbReference>
<proteinExistence type="predicted"/>
<evidence type="ECO:0000256" key="1">
    <source>
        <dbReference type="SAM" id="Coils"/>
    </source>
</evidence>
<dbReference type="EMBL" id="CP101637">
    <property type="protein sequence ID" value="WMT80624.1"/>
    <property type="molecule type" value="Genomic_DNA"/>
</dbReference>
<organism evidence="2 3">
    <name type="scientific">Terrisporobacter mayombei</name>
    <dbReference type="NCBI Taxonomy" id="1541"/>
    <lineage>
        <taxon>Bacteria</taxon>
        <taxon>Bacillati</taxon>
        <taxon>Bacillota</taxon>
        <taxon>Clostridia</taxon>
        <taxon>Peptostreptococcales</taxon>
        <taxon>Peptostreptococcaceae</taxon>
        <taxon>Terrisporobacter</taxon>
    </lineage>
</organism>
<reference evidence="2 3" key="1">
    <citation type="submission" date="2022-07" db="EMBL/GenBank/DDBJ databases">
        <title>Genome sequence of Terrisporobacter mayombei DSM6539.</title>
        <authorList>
            <person name="Boeer T."/>
            <person name="Bengelsdorf F.R."/>
            <person name="Daniel R."/>
            <person name="Poehlein A."/>
        </authorList>
    </citation>
    <scope>NUCLEOTIDE SEQUENCE [LARGE SCALE GENOMIC DNA]</scope>
    <source>
        <strain evidence="2 3">DSM 6539</strain>
    </source>
</reference>
<name>A0ABY9PZ36_9FIRM</name>
<protein>
    <submittedName>
        <fullName evidence="2">Uncharacterized protein</fullName>
    </submittedName>
</protein>
<evidence type="ECO:0000313" key="2">
    <source>
        <dbReference type="EMBL" id="WMT80624.1"/>
    </source>
</evidence>